<evidence type="ECO:0000313" key="2">
    <source>
        <dbReference type="EMBL" id="ETS85542.1"/>
    </source>
</evidence>
<feature type="region of interest" description="Disordered" evidence="1">
    <location>
        <begin position="113"/>
        <end position="132"/>
    </location>
</feature>
<reference evidence="3" key="1">
    <citation type="journal article" date="2015" name="BMC Genomics">
        <title>Genomic and transcriptomic analysis of the endophytic fungus Pestalotiopsis fici reveals its lifestyle and high potential for synthesis of natural products.</title>
        <authorList>
            <person name="Wang X."/>
            <person name="Zhang X."/>
            <person name="Liu L."/>
            <person name="Xiang M."/>
            <person name="Wang W."/>
            <person name="Sun X."/>
            <person name="Che Y."/>
            <person name="Guo L."/>
            <person name="Liu G."/>
            <person name="Guo L."/>
            <person name="Wang C."/>
            <person name="Yin W.B."/>
            <person name="Stadler M."/>
            <person name="Zhang X."/>
            <person name="Liu X."/>
        </authorList>
    </citation>
    <scope>NUCLEOTIDE SEQUENCE [LARGE SCALE GENOMIC DNA]</scope>
    <source>
        <strain evidence="3">W106-1 / CGMCC3.15140</strain>
    </source>
</reference>
<feature type="region of interest" description="Disordered" evidence="1">
    <location>
        <begin position="1"/>
        <end position="70"/>
    </location>
</feature>
<dbReference type="EMBL" id="KI912110">
    <property type="protein sequence ID" value="ETS85542.1"/>
    <property type="molecule type" value="Genomic_DNA"/>
</dbReference>
<dbReference type="KEGG" id="pfy:PFICI_03567"/>
<accession>W3XJA9</accession>
<dbReference type="Proteomes" id="UP000030651">
    <property type="component" value="Unassembled WGS sequence"/>
</dbReference>
<organism evidence="2 3">
    <name type="scientific">Pestalotiopsis fici (strain W106-1 / CGMCC3.15140)</name>
    <dbReference type="NCBI Taxonomy" id="1229662"/>
    <lineage>
        <taxon>Eukaryota</taxon>
        <taxon>Fungi</taxon>
        <taxon>Dikarya</taxon>
        <taxon>Ascomycota</taxon>
        <taxon>Pezizomycotina</taxon>
        <taxon>Sordariomycetes</taxon>
        <taxon>Xylariomycetidae</taxon>
        <taxon>Amphisphaeriales</taxon>
        <taxon>Sporocadaceae</taxon>
        <taxon>Pestalotiopsis</taxon>
    </lineage>
</organism>
<dbReference type="AlphaFoldDB" id="W3XJA9"/>
<name>W3XJA9_PESFW</name>
<dbReference type="HOGENOM" id="CLU_1366674_0_0_1"/>
<feature type="compositionally biased region" description="Basic and acidic residues" evidence="1">
    <location>
        <begin position="18"/>
        <end position="33"/>
    </location>
</feature>
<gene>
    <name evidence="2" type="ORF">PFICI_03567</name>
</gene>
<evidence type="ECO:0000313" key="3">
    <source>
        <dbReference type="Proteomes" id="UP000030651"/>
    </source>
</evidence>
<sequence length="200" mass="21633">MSTGGGAGYNPEQVINQDKNDKGFMGKLKDALKPTKHSSVGPTAGQPATGVGEAHYSRPQEGPAMTETQREDNMPSYSGMRHQGQDTTSGITNALKPGTEPSAYSREANAVREMTDPMTKSTPSISKKLEGGLGSDPGYIESNKKFLNAPFPRIVVHESDRIVVKIAGRYKHPAFSRWARFGASSSREGNTQYEIDVNDN</sequence>
<evidence type="ECO:0000256" key="1">
    <source>
        <dbReference type="SAM" id="MobiDB-lite"/>
    </source>
</evidence>
<dbReference type="InParanoid" id="W3XJA9"/>
<keyword evidence="3" id="KW-1185">Reference proteome</keyword>
<dbReference type="GeneID" id="19268580"/>
<dbReference type="RefSeq" id="XP_007830339.1">
    <property type="nucleotide sequence ID" value="XM_007832148.1"/>
</dbReference>
<protein>
    <submittedName>
        <fullName evidence="2">Uncharacterized protein</fullName>
    </submittedName>
</protein>
<proteinExistence type="predicted"/>
<dbReference type="OrthoDB" id="5230286at2759"/>